<evidence type="ECO:0000256" key="2">
    <source>
        <dbReference type="ARBA" id="ARBA00006459"/>
    </source>
</evidence>
<evidence type="ECO:0000256" key="7">
    <source>
        <dbReference type="ARBA" id="ARBA00022989"/>
    </source>
</evidence>
<feature type="transmembrane region" description="Helical" evidence="16">
    <location>
        <begin position="565"/>
        <end position="584"/>
    </location>
</feature>
<feature type="transmembrane region" description="Helical" evidence="16">
    <location>
        <begin position="97"/>
        <end position="116"/>
    </location>
</feature>
<feature type="binding site" evidence="14">
    <location>
        <position position="423"/>
    </location>
    <ligand>
        <name>Na(+)</name>
        <dbReference type="ChEBI" id="CHEBI:29101"/>
        <label>1</label>
    </ligand>
</feature>
<evidence type="ECO:0000256" key="11">
    <source>
        <dbReference type="ARBA" id="ARBA00023180"/>
    </source>
</evidence>
<feature type="transmembrane region" description="Helical" evidence="16">
    <location>
        <begin position="525"/>
        <end position="545"/>
    </location>
</feature>
<dbReference type="InParanoid" id="A0A2J7PKX9"/>
<feature type="transmembrane region" description="Helical" evidence="16">
    <location>
        <begin position="153"/>
        <end position="175"/>
    </location>
</feature>
<feature type="binding site" evidence="14">
    <location>
        <position position="324"/>
    </location>
    <ligand>
        <name>Na(+)</name>
        <dbReference type="ChEBI" id="CHEBI:29101"/>
        <label>1</label>
    </ligand>
</feature>
<keyword evidence="12" id="KW-0739">Sodium transport</keyword>
<dbReference type="SUPFAM" id="SSF161070">
    <property type="entry name" value="SNF-like"/>
    <property type="match status" value="1"/>
</dbReference>
<keyword evidence="8 14" id="KW-0915">Sodium</keyword>
<reference evidence="17 18" key="1">
    <citation type="submission" date="2017-12" db="EMBL/GenBank/DDBJ databases">
        <title>Hemimetabolous genomes reveal molecular basis of termite eusociality.</title>
        <authorList>
            <person name="Harrison M.C."/>
            <person name="Jongepier E."/>
            <person name="Robertson H.M."/>
            <person name="Arning N."/>
            <person name="Bitard-Feildel T."/>
            <person name="Chao H."/>
            <person name="Childers C.P."/>
            <person name="Dinh H."/>
            <person name="Doddapaneni H."/>
            <person name="Dugan S."/>
            <person name="Gowin J."/>
            <person name="Greiner C."/>
            <person name="Han Y."/>
            <person name="Hu H."/>
            <person name="Hughes D.S.T."/>
            <person name="Huylmans A.-K."/>
            <person name="Kemena C."/>
            <person name="Kremer L.P.M."/>
            <person name="Lee S.L."/>
            <person name="Lopez-Ezquerra A."/>
            <person name="Mallet L."/>
            <person name="Monroy-Kuhn J.M."/>
            <person name="Moser A."/>
            <person name="Murali S.C."/>
            <person name="Muzny D.M."/>
            <person name="Otani S."/>
            <person name="Piulachs M.-D."/>
            <person name="Poelchau M."/>
            <person name="Qu J."/>
            <person name="Schaub F."/>
            <person name="Wada-Katsumata A."/>
            <person name="Worley K.C."/>
            <person name="Xie Q."/>
            <person name="Ylla G."/>
            <person name="Poulsen M."/>
            <person name="Gibbs R.A."/>
            <person name="Schal C."/>
            <person name="Richards S."/>
            <person name="Belles X."/>
            <person name="Korb J."/>
            <person name="Bornberg-Bauer E."/>
        </authorList>
    </citation>
    <scope>NUCLEOTIDE SEQUENCE [LARGE SCALE GENOMIC DNA]</scope>
    <source>
        <tissue evidence="17">Whole body</tissue>
    </source>
</reference>
<dbReference type="FunCoup" id="A0A2J7PKX9">
    <property type="interactions" value="21"/>
</dbReference>
<dbReference type="OrthoDB" id="6581954at2759"/>
<keyword evidence="3 15" id="KW-0813">Transport</keyword>
<keyword evidence="4 15" id="KW-0812">Transmembrane</keyword>
<feature type="transmembrane region" description="Helical" evidence="16">
    <location>
        <begin position="411"/>
        <end position="436"/>
    </location>
</feature>
<dbReference type="Proteomes" id="UP000235965">
    <property type="component" value="Unassembled WGS sequence"/>
</dbReference>
<evidence type="ECO:0000256" key="14">
    <source>
        <dbReference type="PIRSR" id="PIRSR600175-1"/>
    </source>
</evidence>
<evidence type="ECO:0000256" key="9">
    <source>
        <dbReference type="ARBA" id="ARBA00023065"/>
    </source>
</evidence>
<name>A0A2J7PKX9_9NEOP</name>
<feature type="binding site" evidence="14">
    <location>
        <position position="89"/>
    </location>
    <ligand>
        <name>Na(+)</name>
        <dbReference type="ChEBI" id="CHEBI:29101"/>
        <label>1</label>
    </ligand>
</feature>
<evidence type="ECO:0000256" key="8">
    <source>
        <dbReference type="ARBA" id="ARBA00023053"/>
    </source>
</evidence>
<keyword evidence="9" id="KW-0406">Ion transport</keyword>
<dbReference type="CDD" id="cd10324">
    <property type="entry name" value="SLC6sbd"/>
    <property type="match status" value="1"/>
</dbReference>
<dbReference type="GO" id="GO:0005283">
    <property type="term" value="F:amino acid:sodium symporter activity"/>
    <property type="evidence" value="ECO:0007669"/>
    <property type="project" value="TreeGrafter"/>
</dbReference>
<dbReference type="InterPro" id="IPR037272">
    <property type="entry name" value="SNS_sf"/>
</dbReference>
<evidence type="ECO:0000256" key="12">
    <source>
        <dbReference type="ARBA" id="ARBA00023201"/>
    </source>
</evidence>
<dbReference type="EMBL" id="NEVH01024531">
    <property type="protein sequence ID" value="PNF16994.1"/>
    <property type="molecule type" value="Genomic_DNA"/>
</dbReference>
<feature type="transmembrane region" description="Helical" evidence="16">
    <location>
        <begin position="448"/>
        <end position="468"/>
    </location>
</feature>
<dbReference type="GO" id="GO:0046872">
    <property type="term" value="F:metal ion binding"/>
    <property type="evidence" value="ECO:0007669"/>
    <property type="project" value="UniProtKB-KW"/>
</dbReference>
<dbReference type="PANTHER" id="PTHR11616">
    <property type="entry name" value="SODIUM/CHLORIDE DEPENDENT TRANSPORTER"/>
    <property type="match status" value="1"/>
</dbReference>
<dbReference type="AlphaFoldDB" id="A0A2J7PKX9"/>
<evidence type="ECO:0000256" key="3">
    <source>
        <dbReference type="ARBA" id="ARBA00022448"/>
    </source>
</evidence>
<evidence type="ECO:0000256" key="16">
    <source>
        <dbReference type="SAM" id="Phobius"/>
    </source>
</evidence>
<dbReference type="InterPro" id="IPR000175">
    <property type="entry name" value="Na/ntran_symport"/>
</dbReference>
<dbReference type="GO" id="GO:0005886">
    <property type="term" value="C:plasma membrane"/>
    <property type="evidence" value="ECO:0007669"/>
    <property type="project" value="TreeGrafter"/>
</dbReference>
<feature type="transmembrane region" description="Helical" evidence="16">
    <location>
        <begin position="480"/>
        <end position="504"/>
    </location>
</feature>
<keyword evidence="14" id="KW-0479">Metal-binding</keyword>
<evidence type="ECO:0000256" key="13">
    <source>
        <dbReference type="ARBA" id="ARBA00037785"/>
    </source>
</evidence>
<evidence type="ECO:0000256" key="6">
    <source>
        <dbReference type="ARBA" id="ARBA00022970"/>
    </source>
</evidence>
<keyword evidence="5 15" id="KW-0769">Symport</keyword>
<dbReference type="PRINTS" id="PR00176">
    <property type="entry name" value="NANEUSMPORT"/>
</dbReference>
<proteinExistence type="inferred from homology"/>
<feature type="transmembrane region" description="Helical" evidence="16">
    <location>
        <begin position="349"/>
        <end position="371"/>
    </location>
</feature>
<dbReference type="PROSITE" id="PS50267">
    <property type="entry name" value="NA_NEUROTRAN_SYMP_3"/>
    <property type="match status" value="1"/>
</dbReference>
<organism evidence="17 18">
    <name type="scientific">Cryptotermes secundus</name>
    <dbReference type="NCBI Taxonomy" id="105785"/>
    <lineage>
        <taxon>Eukaryota</taxon>
        <taxon>Metazoa</taxon>
        <taxon>Ecdysozoa</taxon>
        <taxon>Arthropoda</taxon>
        <taxon>Hexapoda</taxon>
        <taxon>Insecta</taxon>
        <taxon>Pterygota</taxon>
        <taxon>Neoptera</taxon>
        <taxon>Polyneoptera</taxon>
        <taxon>Dictyoptera</taxon>
        <taxon>Blattodea</taxon>
        <taxon>Blattoidea</taxon>
        <taxon>Termitoidae</taxon>
        <taxon>Kalotermitidae</taxon>
        <taxon>Cryptotermitinae</taxon>
        <taxon>Cryptotermes</taxon>
    </lineage>
</organism>
<dbReference type="EMBL" id="NEVH01024531">
    <property type="protein sequence ID" value="PNF16992.1"/>
    <property type="molecule type" value="Genomic_DNA"/>
</dbReference>
<feature type="binding site" evidence="14">
    <location>
        <position position="85"/>
    </location>
    <ligand>
        <name>Na(+)</name>
        <dbReference type="ChEBI" id="CHEBI:29101"/>
        <label>1</label>
    </ligand>
</feature>
<comment type="subcellular location">
    <subcellularLocation>
        <location evidence="1">Membrane</location>
        <topology evidence="1">Multi-pass membrane protein</topology>
    </subcellularLocation>
</comment>
<dbReference type="STRING" id="105785.A0A2J7PKX9"/>
<keyword evidence="18" id="KW-1185">Reference proteome</keyword>
<protein>
    <recommendedName>
        <fullName evidence="15">Transporter</fullName>
    </recommendedName>
</protein>
<feature type="transmembrane region" description="Helical" evidence="16">
    <location>
        <begin position="274"/>
        <end position="301"/>
    </location>
</feature>
<feature type="transmembrane region" description="Helical" evidence="16">
    <location>
        <begin position="313"/>
        <end position="337"/>
    </location>
</feature>
<dbReference type="GO" id="GO:0089718">
    <property type="term" value="P:amino acid import across plasma membrane"/>
    <property type="evidence" value="ECO:0007669"/>
    <property type="project" value="TreeGrafter"/>
</dbReference>
<evidence type="ECO:0000256" key="10">
    <source>
        <dbReference type="ARBA" id="ARBA00023136"/>
    </source>
</evidence>
<dbReference type="EMBL" id="NEVH01024531">
    <property type="protein sequence ID" value="PNF16991.1"/>
    <property type="molecule type" value="Genomic_DNA"/>
</dbReference>
<dbReference type="EMBL" id="NEVH01024531">
    <property type="protein sequence ID" value="PNF16995.1"/>
    <property type="molecule type" value="Genomic_DNA"/>
</dbReference>
<keyword evidence="10 16" id="KW-0472">Membrane</keyword>
<keyword evidence="11" id="KW-0325">Glycoprotein</keyword>
<sequence length="664" mass="74371">MKNDVENGNSTEFGNVNKAFEDDSGQQDIQLKSSQLNGVPIVAATTDKTKLDGATDAEENVSAGQERQQWSNGIEFLMSCIAMSVGLGNIWRFPYTAFKNGGGAFLIPYIVVLFLIGKPLYYLEMAVGQFVSGGPVKVWVLSPALKGLGYGQMFATIMVLIYYCSLMALTVFYFLQSFASELPWSTCAEEWDNCFDSKGAEGNISDAANRTGYKSSSELYFYKYVLHEPNSIEDGIGAPDWRLTLCLLFSWISIFVVIVRGVKSSGKAAYFLALFPYVIMVTLLIRGATLPGAGQGILFFIEPQWGELLNPEVWYNAVTQAFFSLNICFGTLIMYSSYNDFNHNVYRDAMIVTTLDTFTSLLAGCTIFSILGNLMYELGIDDIQGVVQGGTGLAFVSYPDAISKFDAVPQLFAVLFFLMLYTLGIGSAVALSGAVITVICDSFPNLKYWIVALATCIVGFIGGLVYVTPGGQYILTLVDFYGANFTVFILGTIEMIGIAWIYGVDNLCNDLEFMLGKKMGIYWRLCWGVVTPVLMLVILVYSMVIMKPETYHDEPFPTSAYAAGWILFTFGVIQLPFWALLVIFKRRKGTFLETMESAFRYSELWRPRDNRKYKEWKDFKEKKTRELEQFLRHESLWEKIVRIITGNSPLRSRLDESSSVQTKY</sequence>
<evidence type="ECO:0000256" key="1">
    <source>
        <dbReference type="ARBA" id="ARBA00004141"/>
    </source>
</evidence>
<comment type="function">
    <text evidence="13">Unusual broad substrate spectrum amino acid:sodium cotransporter that promotes absorption of the D isomers of essential amino acids. Neutral amino acids are the preferred substrates, especially methionine and phenylalanine.</text>
</comment>
<comment type="similarity">
    <text evidence="2 15">Belongs to the sodium:neurotransmitter symporter (SNF) (TC 2.A.22) family.</text>
</comment>
<feature type="binding site" evidence="14">
    <location>
        <position position="427"/>
    </location>
    <ligand>
        <name>Na(+)</name>
        <dbReference type="ChEBI" id="CHEBI:29101"/>
        <label>1</label>
    </ligand>
</feature>
<keyword evidence="6" id="KW-0029">Amino-acid transport</keyword>
<comment type="caution">
    <text evidence="17">The sequence shown here is derived from an EMBL/GenBank/DDBJ whole genome shotgun (WGS) entry which is preliminary data.</text>
</comment>
<evidence type="ECO:0000256" key="5">
    <source>
        <dbReference type="ARBA" id="ARBA00022847"/>
    </source>
</evidence>
<dbReference type="PROSITE" id="PS00610">
    <property type="entry name" value="NA_NEUROTRAN_SYMP_1"/>
    <property type="match status" value="1"/>
</dbReference>
<evidence type="ECO:0000256" key="4">
    <source>
        <dbReference type="ARBA" id="ARBA00022692"/>
    </source>
</evidence>
<dbReference type="PANTHER" id="PTHR11616:SF321">
    <property type="entry name" value="SODIUM-DEPENDENT NUTRIENT AMINO ACID TRANSPORTER 1-RELATED"/>
    <property type="match status" value="1"/>
</dbReference>
<accession>A0A2J7PKX9</accession>
<dbReference type="GO" id="GO:0015179">
    <property type="term" value="F:L-amino acid transmembrane transporter activity"/>
    <property type="evidence" value="ECO:0007669"/>
    <property type="project" value="TreeGrafter"/>
</dbReference>
<keyword evidence="7 16" id="KW-1133">Transmembrane helix</keyword>
<dbReference type="EMBL" id="NEVH01024531">
    <property type="protein sequence ID" value="PNF16993.1"/>
    <property type="molecule type" value="Genomic_DNA"/>
</dbReference>
<evidence type="ECO:0000313" key="17">
    <source>
        <dbReference type="EMBL" id="PNF16994.1"/>
    </source>
</evidence>
<gene>
    <name evidence="17" type="primary">NAAT1_5</name>
    <name evidence="17" type="ORF">B7P43_G03149</name>
</gene>
<dbReference type="Pfam" id="PF00209">
    <property type="entry name" value="SNF"/>
    <property type="match status" value="1"/>
</dbReference>
<evidence type="ECO:0000256" key="15">
    <source>
        <dbReference type="RuleBase" id="RU003732"/>
    </source>
</evidence>
<evidence type="ECO:0000313" key="18">
    <source>
        <dbReference type="Proteomes" id="UP000235965"/>
    </source>
</evidence>
<dbReference type="EMBL" id="NEVH01024531">
    <property type="protein sequence ID" value="PNF16990.1"/>
    <property type="molecule type" value="Genomic_DNA"/>
</dbReference>